<organism evidence="4 5">
    <name type="scientific">Gigaspora margarita</name>
    <dbReference type="NCBI Taxonomy" id="4874"/>
    <lineage>
        <taxon>Eukaryota</taxon>
        <taxon>Fungi</taxon>
        <taxon>Fungi incertae sedis</taxon>
        <taxon>Mucoromycota</taxon>
        <taxon>Glomeromycotina</taxon>
        <taxon>Glomeromycetes</taxon>
        <taxon>Diversisporales</taxon>
        <taxon>Gigasporaceae</taxon>
        <taxon>Gigaspora</taxon>
    </lineage>
</organism>
<dbReference type="AlphaFoldDB" id="A0A8H4B1G0"/>
<dbReference type="GO" id="GO:0005634">
    <property type="term" value="C:nucleus"/>
    <property type="evidence" value="ECO:0007669"/>
    <property type="project" value="UniProtKB-UniRule"/>
</dbReference>
<dbReference type="Pfam" id="PF00505">
    <property type="entry name" value="HMG_box"/>
    <property type="match status" value="1"/>
</dbReference>
<feature type="DNA-binding region" description="HMG box" evidence="1">
    <location>
        <begin position="53"/>
        <end position="120"/>
    </location>
</feature>
<dbReference type="SUPFAM" id="SSF47095">
    <property type="entry name" value="HMG-box"/>
    <property type="match status" value="1"/>
</dbReference>
<proteinExistence type="predicted"/>
<dbReference type="OrthoDB" id="2437638at2759"/>
<sequence length="360" mass="41807">MNAQMADEHVFVDSTVVKKPTSANKDPNEIRMKFPPSIAAKDLILKPIDGKKPRRSPNAFIIYRKLFVQTARANGYNLQMTEISKTASKSWENEADYVKKYYKRLAKDAYKYRSEMFPKTDRRKKRQQWNIVSFKSTSEEPESNNDTDSSSPSISNQSPLFSSPKSPVEDLFNFTDDNNNNNNDHINNNINNINNNINNDHIIYNNQTQNNNEINGTFPFNISLNAFQFYPAAGTIDLQQTWSNEELNDWSSPELSTSNSFSPQLNEFNEFNEMNEFNLTGEINEFNEIGEINEFYSPINILHNDLYYDETINQNSFEIDTNTCINYNNEMNSNHPLWYQSGNFPMVLTEEQNHNSFLLF</sequence>
<reference evidence="4 5" key="1">
    <citation type="journal article" date="2019" name="Environ. Microbiol.">
        <title>At the nexus of three kingdoms: the genome of the mycorrhizal fungus Gigaspora margarita provides insights into plant, endobacterial and fungal interactions.</title>
        <authorList>
            <person name="Venice F."/>
            <person name="Ghignone S."/>
            <person name="Salvioli di Fossalunga A."/>
            <person name="Amselem J."/>
            <person name="Novero M."/>
            <person name="Xianan X."/>
            <person name="Sedzielewska Toro K."/>
            <person name="Morin E."/>
            <person name="Lipzen A."/>
            <person name="Grigoriev I.V."/>
            <person name="Henrissat B."/>
            <person name="Martin F.M."/>
            <person name="Bonfante P."/>
        </authorList>
    </citation>
    <scope>NUCLEOTIDE SEQUENCE [LARGE SCALE GENOMIC DNA]</scope>
    <source>
        <strain evidence="4 5">BEG34</strain>
    </source>
</reference>
<dbReference type="EMBL" id="WTPW01000066">
    <property type="protein sequence ID" value="KAF0552448.1"/>
    <property type="molecule type" value="Genomic_DNA"/>
</dbReference>
<dbReference type="PROSITE" id="PS50118">
    <property type="entry name" value="HMG_BOX_2"/>
    <property type="match status" value="1"/>
</dbReference>
<feature type="domain" description="HMG box" evidence="3">
    <location>
        <begin position="53"/>
        <end position="120"/>
    </location>
</feature>
<evidence type="ECO:0000313" key="4">
    <source>
        <dbReference type="EMBL" id="KAF0552448.1"/>
    </source>
</evidence>
<gene>
    <name evidence="4" type="ORF">F8M41_021766</name>
</gene>
<feature type="compositionally biased region" description="Low complexity" evidence="2">
    <location>
        <begin position="146"/>
        <end position="163"/>
    </location>
</feature>
<dbReference type="GO" id="GO:0003677">
    <property type="term" value="F:DNA binding"/>
    <property type="evidence" value="ECO:0007669"/>
    <property type="project" value="UniProtKB-UniRule"/>
</dbReference>
<keyword evidence="5" id="KW-1185">Reference proteome</keyword>
<name>A0A8H4B1G0_GIGMA</name>
<dbReference type="Proteomes" id="UP000439903">
    <property type="component" value="Unassembled WGS sequence"/>
</dbReference>
<dbReference type="Gene3D" id="1.10.30.10">
    <property type="entry name" value="High mobility group box domain"/>
    <property type="match status" value="1"/>
</dbReference>
<feature type="region of interest" description="Disordered" evidence="2">
    <location>
        <begin position="117"/>
        <end position="182"/>
    </location>
</feature>
<keyword evidence="1" id="KW-0238">DNA-binding</keyword>
<evidence type="ECO:0000259" key="3">
    <source>
        <dbReference type="PROSITE" id="PS50118"/>
    </source>
</evidence>
<evidence type="ECO:0000313" key="5">
    <source>
        <dbReference type="Proteomes" id="UP000439903"/>
    </source>
</evidence>
<accession>A0A8H4B1G0</accession>
<dbReference type="InterPro" id="IPR009071">
    <property type="entry name" value="HMG_box_dom"/>
</dbReference>
<comment type="caution">
    <text evidence="4">The sequence shown here is derived from an EMBL/GenBank/DDBJ whole genome shotgun (WGS) entry which is preliminary data.</text>
</comment>
<protein>
    <submittedName>
        <fullName evidence="4">MATA-HMG</fullName>
    </submittedName>
</protein>
<dbReference type="InterPro" id="IPR036910">
    <property type="entry name" value="HMG_box_dom_sf"/>
</dbReference>
<evidence type="ECO:0000256" key="2">
    <source>
        <dbReference type="SAM" id="MobiDB-lite"/>
    </source>
</evidence>
<dbReference type="SMART" id="SM00398">
    <property type="entry name" value="HMG"/>
    <property type="match status" value="1"/>
</dbReference>
<evidence type="ECO:0000256" key="1">
    <source>
        <dbReference type="PROSITE-ProRule" id="PRU00267"/>
    </source>
</evidence>
<keyword evidence="1" id="KW-0539">Nucleus</keyword>